<dbReference type="EMBL" id="KK088428">
    <property type="protein sequence ID" value="EYE94074.1"/>
    <property type="molecule type" value="Genomic_DNA"/>
</dbReference>
<feature type="region of interest" description="Disordered" evidence="2">
    <location>
        <begin position="1"/>
        <end position="31"/>
    </location>
</feature>
<dbReference type="GO" id="GO:0070370">
    <property type="term" value="P:cellular heat acclimation"/>
    <property type="evidence" value="ECO:0007669"/>
    <property type="project" value="TreeGrafter"/>
</dbReference>
<dbReference type="Gene3D" id="1.20.5.430">
    <property type="match status" value="1"/>
</dbReference>
<evidence type="ECO:0000313" key="3">
    <source>
        <dbReference type="EMBL" id="EYE94074.1"/>
    </source>
</evidence>
<protein>
    <recommendedName>
        <fullName evidence="5">Heat shock factor binding protein 1-domain-containing protein</fullName>
    </recommendedName>
</protein>
<dbReference type="InterPro" id="IPR009643">
    <property type="entry name" value="HS1-bd"/>
</dbReference>
<dbReference type="Proteomes" id="UP000019804">
    <property type="component" value="Unassembled WGS sequence"/>
</dbReference>
<name>A0A017SBU2_ASPRC</name>
<evidence type="ECO:0008006" key="5">
    <source>
        <dbReference type="Google" id="ProtNLM"/>
    </source>
</evidence>
<dbReference type="HOGENOM" id="CLU_168441_2_0_1"/>
<dbReference type="GeneID" id="63694834"/>
<evidence type="ECO:0000256" key="1">
    <source>
        <dbReference type="ARBA" id="ARBA00006349"/>
    </source>
</evidence>
<evidence type="ECO:0000256" key="2">
    <source>
        <dbReference type="SAM" id="MobiDB-lite"/>
    </source>
</evidence>
<feature type="compositionally biased region" description="Polar residues" evidence="2">
    <location>
        <begin position="14"/>
        <end position="31"/>
    </location>
</feature>
<evidence type="ECO:0000313" key="4">
    <source>
        <dbReference type="Proteomes" id="UP000019804"/>
    </source>
</evidence>
<dbReference type="STRING" id="1388766.A0A017SBU2"/>
<accession>A0A017SBU2</accession>
<dbReference type="GO" id="GO:0005634">
    <property type="term" value="C:nucleus"/>
    <property type="evidence" value="ECO:0007669"/>
    <property type="project" value="TreeGrafter"/>
</dbReference>
<dbReference type="PANTHER" id="PTHR19424">
    <property type="entry name" value="HEAT SHOCK FACTOR BINDING PROTEIN 1"/>
    <property type="match status" value="1"/>
</dbReference>
<dbReference type="GO" id="GO:0005829">
    <property type="term" value="C:cytosol"/>
    <property type="evidence" value="ECO:0007669"/>
    <property type="project" value="TreeGrafter"/>
</dbReference>
<sequence length="86" mass="9343">MTEDAKPTEAVAPPTSTGEPLQSQQNTDAQGNFNAAVDELLDQLQHKFDNVSRDMFGKLDDMAHRLDDLEASLTTITDNATPTPAK</sequence>
<dbReference type="GO" id="GO:0003714">
    <property type="term" value="F:transcription corepressor activity"/>
    <property type="evidence" value="ECO:0007669"/>
    <property type="project" value="InterPro"/>
</dbReference>
<dbReference type="OrthoDB" id="4159489at2759"/>
<organism evidence="3 4">
    <name type="scientific">Aspergillus ruber (strain CBS 135680)</name>
    <dbReference type="NCBI Taxonomy" id="1388766"/>
    <lineage>
        <taxon>Eukaryota</taxon>
        <taxon>Fungi</taxon>
        <taxon>Dikarya</taxon>
        <taxon>Ascomycota</taxon>
        <taxon>Pezizomycotina</taxon>
        <taxon>Eurotiomycetes</taxon>
        <taxon>Eurotiomycetidae</taxon>
        <taxon>Eurotiales</taxon>
        <taxon>Aspergillaceae</taxon>
        <taxon>Aspergillus</taxon>
        <taxon>Aspergillus subgen. Aspergillus</taxon>
    </lineage>
</organism>
<dbReference type="RefSeq" id="XP_040637762.1">
    <property type="nucleotide sequence ID" value="XM_040779710.1"/>
</dbReference>
<comment type="similarity">
    <text evidence="1">Belongs to the HSBP1 family.</text>
</comment>
<gene>
    <name evidence="3" type="ORF">EURHEDRAFT_387413</name>
</gene>
<dbReference type="PANTHER" id="PTHR19424:SF0">
    <property type="entry name" value="HEAT SHOCK FACTOR BINDING PROTEIN 1"/>
    <property type="match status" value="1"/>
</dbReference>
<dbReference type="AlphaFoldDB" id="A0A017SBU2"/>
<keyword evidence="4" id="KW-1185">Reference proteome</keyword>
<dbReference type="Pfam" id="PF06825">
    <property type="entry name" value="HSBP1"/>
    <property type="match status" value="1"/>
</dbReference>
<proteinExistence type="inferred from homology"/>
<reference evidence="4" key="1">
    <citation type="journal article" date="2014" name="Nat. Commun.">
        <title>Genomic adaptations of the halophilic Dead Sea filamentous fungus Eurotium rubrum.</title>
        <authorList>
            <person name="Kis-Papo T."/>
            <person name="Weig A.R."/>
            <person name="Riley R."/>
            <person name="Persoh D."/>
            <person name="Salamov A."/>
            <person name="Sun H."/>
            <person name="Lipzen A."/>
            <person name="Wasser S.P."/>
            <person name="Rambold G."/>
            <person name="Grigoriev I.V."/>
            <person name="Nevo E."/>
        </authorList>
    </citation>
    <scope>NUCLEOTIDE SEQUENCE [LARGE SCALE GENOMIC DNA]</scope>
    <source>
        <strain evidence="4">CBS 135680</strain>
    </source>
</reference>